<dbReference type="AlphaFoldDB" id="A0A2I0TZ40"/>
<evidence type="ECO:0000313" key="3">
    <source>
        <dbReference type="Proteomes" id="UP000233556"/>
    </source>
</evidence>
<dbReference type="PANTHER" id="PTHR10607:SF1">
    <property type="entry name" value="OSTEOPONTIN"/>
    <property type="match status" value="1"/>
</dbReference>
<protein>
    <submittedName>
        <fullName evidence="2">Osteopontin</fullName>
    </submittedName>
</protein>
<reference evidence="3" key="2">
    <citation type="submission" date="2017-12" db="EMBL/GenBank/DDBJ databases">
        <title>Genome sequence of the Bar-tailed Godwit (Limosa lapponica baueri).</title>
        <authorList>
            <person name="Lima N.C.B."/>
            <person name="Parody-Merino A.M."/>
            <person name="Battley P.F."/>
            <person name="Fidler A.E."/>
            <person name="Prosdocimi F."/>
        </authorList>
    </citation>
    <scope>NUCLEOTIDE SEQUENCE [LARGE SCALE GENOMIC DNA]</scope>
</reference>
<evidence type="ECO:0000256" key="1">
    <source>
        <dbReference type="SAM" id="MobiDB-lite"/>
    </source>
</evidence>
<proteinExistence type="predicted"/>
<sequence>MVARSLMTSSFSATWGLVAVPGTGFKFPEVGDVRQSGDEGRKPELLGINWPELLLGSLRALLLQLTPPAPEKTLHSSEEYVDDPVQPHFPDVSSKSHEDVDDDDDDNDSNDTDESDEVVTSFPTDIPVTVPFPPFPFTRGDNTGRGDSVAYRVRPKAAVVKSSKLRKAAKKLIVYDASEDGESALDAGSQQAGLSQEGAAARRSLGKHVISGEWADKSHGQDSSELDSKQHDQSTENDSRQKFDSHEAEGDDSKVSIRGDSHQSMESRESQVRVSAENTNDNSNQTLESAEDAQDHHSIENNEVTL</sequence>
<reference evidence="3" key="1">
    <citation type="submission" date="2017-11" db="EMBL/GenBank/DDBJ databases">
        <authorList>
            <person name="Lima N.C."/>
            <person name="Parody-Merino A.M."/>
            <person name="Battley P.F."/>
            <person name="Fidler A.E."/>
            <person name="Prosdocimi F."/>
        </authorList>
    </citation>
    <scope>NUCLEOTIDE SEQUENCE [LARGE SCALE GENOMIC DNA]</scope>
</reference>
<dbReference type="SMART" id="SM00017">
    <property type="entry name" value="OSTEO"/>
    <property type="match status" value="1"/>
</dbReference>
<evidence type="ECO:0000313" key="2">
    <source>
        <dbReference type="EMBL" id="PKU39107.1"/>
    </source>
</evidence>
<feature type="region of interest" description="Disordered" evidence="1">
    <location>
        <begin position="179"/>
        <end position="306"/>
    </location>
</feature>
<dbReference type="Proteomes" id="UP000233556">
    <property type="component" value="Unassembled WGS sequence"/>
</dbReference>
<dbReference type="OrthoDB" id="9047304at2759"/>
<dbReference type="Pfam" id="PF00865">
    <property type="entry name" value="Osteopontin"/>
    <property type="match status" value="1"/>
</dbReference>
<gene>
    <name evidence="2" type="ORF">llap_10586</name>
</gene>
<keyword evidence="3" id="KW-1185">Reference proteome</keyword>
<feature type="compositionally biased region" description="Polar residues" evidence="1">
    <location>
        <begin position="272"/>
        <end position="288"/>
    </location>
</feature>
<feature type="region of interest" description="Disordered" evidence="1">
    <location>
        <begin position="73"/>
        <end position="148"/>
    </location>
</feature>
<organism evidence="2 3">
    <name type="scientific">Limosa lapponica baueri</name>
    <dbReference type="NCBI Taxonomy" id="1758121"/>
    <lineage>
        <taxon>Eukaryota</taxon>
        <taxon>Metazoa</taxon>
        <taxon>Chordata</taxon>
        <taxon>Craniata</taxon>
        <taxon>Vertebrata</taxon>
        <taxon>Euteleostomi</taxon>
        <taxon>Archelosauria</taxon>
        <taxon>Archosauria</taxon>
        <taxon>Dinosauria</taxon>
        <taxon>Saurischia</taxon>
        <taxon>Theropoda</taxon>
        <taxon>Coelurosauria</taxon>
        <taxon>Aves</taxon>
        <taxon>Neognathae</taxon>
        <taxon>Neoaves</taxon>
        <taxon>Charadriiformes</taxon>
        <taxon>Scolopacidae</taxon>
        <taxon>Limosa</taxon>
    </lineage>
</organism>
<dbReference type="GO" id="GO:0001649">
    <property type="term" value="P:osteoblast differentiation"/>
    <property type="evidence" value="ECO:0007669"/>
    <property type="project" value="TreeGrafter"/>
</dbReference>
<feature type="compositionally biased region" description="Acidic residues" evidence="1">
    <location>
        <begin position="99"/>
        <end position="117"/>
    </location>
</feature>
<feature type="compositionally biased region" description="Low complexity" evidence="1">
    <location>
        <begin position="118"/>
        <end position="129"/>
    </location>
</feature>
<feature type="compositionally biased region" description="Basic and acidic residues" evidence="1">
    <location>
        <begin position="214"/>
        <end position="271"/>
    </location>
</feature>
<name>A0A2I0TZ40_LIMLA</name>
<dbReference type="GO" id="GO:0005615">
    <property type="term" value="C:extracellular space"/>
    <property type="evidence" value="ECO:0007669"/>
    <property type="project" value="TreeGrafter"/>
</dbReference>
<dbReference type="GO" id="GO:0045780">
    <property type="term" value="P:positive regulation of bone resorption"/>
    <property type="evidence" value="ECO:0007669"/>
    <property type="project" value="TreeGrafter"/>
</dbReference>
<accession>A0A2I0TZ40</accession>
<dbReference type="InterPro" id="IPR002038">
    <property type="entry name" value="Osteopontin"/>
</dbReference>
<dbReference type="PANTHER" id="PTHR10607">
    <property type="entry name" value="OSTEOPONTIN"/>
    <property type="match status" value="1"/>
</dbReference>
<dbReference type="EMBL" id="KZ506572">
    <property type="protein sequence ID" value="PKU39107.1"/>
    <property type="molecule type" value="Genomic_DNA"/>
</dbReference>
<dbReference type="GO" id="GO:0007155">
    <property type="term" value="P:cell adhesion"/>
    <property type="evidence" value="ECO:0007669"/>
    <property type="project" value="InterPro"/>
</dbReference>
<dbReference type="GO" id="GO:0050840">
    <property type="term" value="F:extracellular matrix binding"/>
    <property type="evidence" value="ECO:0007669"/>
    <property type="project" value="TreeGrafter"/>
</dbReference>